<dbReference type="EC" id="2.3.1.89" evidence="1"/>
<keyword evidence="1" id="KW-0808">Transferase</keyword>
<reference evidence="1 2" key="1">
    <citation type="submission" date="2020-04" db="EMBL/GenBank/DDBJ databases">
        <authorList>
            <person name="De Canck E."/>
        </authorList>
    </citation>
    <scope>NUCLEOTIDE SEQUENCE [LARGE SCALE GENOMIC DNA]</scope>
    <source>
        <strain evidence="1 2">LMG 3431</strain>
    </source>
</reference>
<keyword evidence="1" id="KW-0012">Acyltransferase</keyword>
<dbReference type="InterPro" id="IPR011004">
    <property type="entry name" value="Trimer_LpxA-like_sf"/>
</dbReference>
<dbReference type="PANTHER" id="PTHR23416">
    <property type="entry name" value="SIALIC ACID SYNTHASE-RELATED"/>
    <property type="match status" value="1"/>
</dbReference>
<organism evidence="1 2">
    <name type="scientific">Achromobacter pestifer</name>
    <dbReference type="NCBI Taxonomy" id="1353889"/>
    <lineage>
        <taxon>Bacteria</taxon>
        <taxon>Pseudomonadati</taxon>
        <taxon>Pseudomonadota</taxon>
        <taxon>Betaproteobacteria</taxon>
        <taxon>Burkholderiales</taxon>
        <taxon>Alcaligenaceae</taxon>
        <taxon>Achromobacter</taxon>
    </lineage>
</organism>
<keyword evidence="2" id="KW-1185">Reference proteome</keyword>
<gene>
    <name evidence="1" type="primary">dapH_2</name>
    <name evidence="1" type="ORF">LMG3431_01168</name>
</gene>
<evidence type="ECO:0000313" key="2">
    <source>
        <dbReference type="Proteomes" id="UP000494108"/>
    </source>
</evidence>
<protein>
    <submittedName>
        <fullName evidence="1">2,3,4,5-tetrahydropyridine-2,6-dicarboxylate N-acetyltransferase</fullName>
        <ecNumber evidence="1">2.3.1.89</ecNumber>
    </submittedName>
</protein>
<evidence type="ECO:0000313" key="1">
    <source>
        <dbReference type="EMBL" id="CAB3630901.1"/>
    </source>
</evidence>
<sequence>MNRISTLAKISPLADIERSVRGNAVVIGDHVTIDSFVKIKFAGGDGDVHVGDQVYLNSGVVIYSGNGIRIGRGTLIAANTTLAPTNHEYRNRDKTIIEQRFMPSKGGILIEDDCWIGANCVLLDGCILRRGCVVAAGTVLRGAWPEYAVIGGNPAAVLRYRKNKCTK</sequence>
<dbReference type="AlphaFoldDB" id="A0A6S6YPK9"/>
<dbReference type="SUPFAM" id="SSF51161">
    <property type="entry name" value="Trimeric LpxA-like enzymes"/>
    <property type="match status" value="1"/>
</dbReference>
<proteinExistence type="predicted"/>
<dbReference type="Pfam" id="PF00132">
    <property type="entry name" value="Hexapep"/>
    <property type="match status" value="1"/>
</dbReference>
<dbReference type="Proteomes" id="UP000494108">
    <property type="component" value="Unassembled WGS sequence"/>
</dbReference>
<dbReference type="InterPro" id="IPR001451">
    <property type="entry name" value="Hexapep"/>
</dbReference>
<dbReference type="Gene3D" id="2.160.10.10">
    <property type="entry name" value="Hexapeptide repeat proteins"/>
    <property type="match status" value="1"/>
</dbReference>
<dbReference type="CDD" id="cd04647">
    <property type="entry name" value="LbH_MAT_like"/>
    <property type="match status" value="1"/>
</dbReference>
<dbReference type="GO" id="GO:0047200">
    <property type="term" value="F:tetrahydrodipicolinate N-acetyltransferase activity"/>
    <property type="evidence" value="ECO:0007669"/>
    <property type="project" value="UniProtKB-EC"/>
</dbReference>
<dbReference type="InterPro" id="IPR051159">
    <property type="entry name" value="Hexapeptide_acetyltransf"/>
</dbReference>
<name>A0A6S6YPK9_9BURK</name>
<dbReference type="EMBL" id="CADIJX010000001">
    <property type="protein sequence ID" value="CAB3630901.1"/>
    <property type="molecule type" value="Genomic_DNA"/>
</dbReference>
<accession>A0A6S6YPK9</accession>
<dbReference type="RefSeq" id="WP_175173447.1">
    <property type="nucleotide sequence ID" value="NZ_CADIJX010000001.1"/>
</dbReference>